<feature type="compositionally biased region" description="Basic and acidic residues" evidence="1">
    <location>
        <begin position="201"/>
        <end position="217"/>
    </location>
</feature>
<dbReference type="EMBL" id="FMBM01000002">
    <property type="protein sequence ID" value="SCC82043.1"/>
    <property type="molecule type" value="Genomic_DNA"/>
</dbReference>
<gene>
    <name evidence="3" type="ORF">GA0071312_3017</name>
    <name evidence="2" type="ORF">HLUCCO17_06640</name>
</gene>
<feature type="compositionally biased region" description="Basic and acidic residues" evidence="1">
    <location>
        <begin position="324"/>
        <end position="337"/>
    </location>
</feature>
<dbReference type="Proteomes" id="UP000182800">
    <property type="component" value="Unassembled WGS sequence"/>
</dbReference>
<accession>A0A0P7X7Y2</accession>
<dbReference type="Proteomes" id="UP000050497">
    <property type="component" value="Unassembled WGS sequence"/>
</dbReference>
<comment type="caution">
    <text evidence="2">The sequence shown here is derived from an EMBL/GenBank/DDBJ whole genome shotgun (WGS) entry which is preliminary data.</text>
</comment>
<dbReference type="PATRIC" id="fig|1653334.4.peg.2403"/>
<feature type="region of interest" description="Disordered" evidence="1">
    <location>
        <begin position="195"/>
        <end position="217"/>
    </location>
</feature>
<feature type="region of interest" description="Disordered" evidence="1">
    <location>
        <begin position="320"/>
        <end position="386"/>
    </location>
</feature>
<reference evidence="2 4" key="1">
    <citation type="submission" date="2015-09" db="EMBL/GenBank/DDBJ databases">
        <title>Identification and resolution of microdiversity through metagenomic sequencing of parallel consortia.</title>
        <authorList>
            <person name="Nelson W.C."/>
            <person name="Romine M.F."/>
            <person name="Lindemann S.R."/>
        </authorList>
    </citation>
    <scope>NUCLEOTIDE SEQUENCE [LARGE SCALE GENOMIC DNA]</scope>
    <source>
        <strain evidence="2">HL-109</strain>
    </source>
</reference>
<proteinExistence type="predicted"/>
<protein>
    <submittedName>
        <fullName evidence="2">Chemotaxis phosphatase, CheZ</fullName>
    </submittedName>
</protein>
<reference evidence="3 5" key="2">
    <citation type="submission" date="2016-08" db="EMBL/GenBank/DDBJ databases">
        <authorList>
            <person name="Varghese N."/>
            <person name="Submissions Spin"/>
        </authorList>
    </citation>
    <scope>NUCLEOTIDE SEQUENCE [LARGE SCALE GENOMIC DNA]</scope>
    <source>
        <strain evidence="3 5">HL-109</strain>
    </source>
</reference>
<dbReference type="RefSeq" id="WP_074445611.1">
    <property type="nucleotide sequence ID" value="NZ_FMBM01000002.1"/>
</dbReference>
<evidence type="ECO:0000256" key="1">
    <source>
        <dbReference type="SAM" id="MobiDB-lite"/>
    </source>
</evidence>
<sequence length="386" mass="41854">MSDSKALTPVAEADYDAIESAVMETQRGRWFLKEYARRNRAADTQMLLGAIARLEGMMVQNREAQEKDRLRMDLLEMSRAISRTKHEISTLRPQGAQPNELGVASEALDAIVRTTERATSDILEAAEQIQEAAWTLREEGASEAMCDELDRRATDIYTACSFQDLTAQRTTRIVDTLRFLEGRINAMIEIWGDGETGEAADGGREGAQDGMDDAGRAARQRDLSDSLEDFNGLCQDGIDTMIVDDAMADPVDAYFFNRGAEAEPPRLAEEIDFVVSPEAAGADIAAAEADEAEEAVSDPQSLVASLPDLDDAADMVDFAEIEAGDEHEGETEGRADVTPEPEAEADVIAADTDETGSQGPASADVSTGPLPDIDALPAREKLRRFS</sequence>
<dbReference type="Gene3D" id="1.10.287.500">
    <property type="entry name" value="Helix hairpin bin"/>
    <property type="match status" value="1"/>
</dbReference>
<organism evidence="2 4">
    <name type="scientific">Saliniramus fredricksonii</name>
    <dbReference type="NCBI Taxonomy" id="1653334"/>
    <lineage>
        <taxon>Bacteria</taxon>
        <taxon>Pseudomonadati</taxon>
        <taxon>Pseudomonadota</taxon>
        <taxon>Alphaproteobacteria</taxon>
        <taxon>Hyphomicrobiales</taxon>
        <taxon>Salinarimonadaceae</taxon>
        <taxon>Saliniramus</taxon>
    </lineage>
</organism>
<dbReference type="SUPFAM" id="SSF75708">
    <property type="entry name" value="Chemotaxis phosphatase CheZ"/>
    <property type="match status" value="1"/>
</dbReference>
<evidence type="ECO:0000313" key="2">
    <source>
        <dbReference type="EMBL" id="KPQ11307.1"/>
    </source>
</evidence>
<keyword evidence="5" id="KW-1185">Reference proteome</keyword>
<name>A0A0P7X7Y2_9HYPH</name>
<dbReference type="EMBL" id="LJSX01000008">
    <property type="protein sequence ID" value="KPQ11307.1"/>
    <property type="molecule type" value="Genomic_DNA"/>
</dbReference>
<dbReference type="OrthoDB" id="7269965at2"/>
<evidence type="ECO:0000313" key="3">
    <source>
        <dbReference type="EMBL" id="SCC82043.1"/>
    </source>
</evidence>
<evidence type="ECO:0000313" key="5">
    <source>
        <dbReference type="Proteomes" id="UP000182800"/>
    </source>
</evidence>
<dbReference type="AlphaFoldDB" id="A0A0P7X7Y2"/>
<evidence type="ECO:0000313" key="4">
    <source>
        <dbReference type="Proteomes" id="UP000050497"/>
    </source>
</evidence>
<dbReference type="STRING" id="1653334.GA0071312_3017"/>